<sequence length="307" mass="33383">MLPRIASRLARRAGLVMTLLTGGAAQAYTEEHVIVLIDRSGSMLTTRGSGLTRFEEALSLARNYVGLANDLPRKFAVWTFEGTGYIKEQGFSDEATTLQTLNRLTVGLGTTPLAHAVCDAADELLWFEPGVDARKRVHLISDGEENNSPVSAPCYGPPSTTRYPALEQDSWQWKVRNMLKTGDPLRDSETSYALVLDANVFHNYLTLAPQAAQALPPFLALLEGLARESGGVYTDISDARPLPYPGDADQSGCVDMTDFYFVLEHYGLSVPPAPPRADINQDGVVDLTDYNIVLNNMGTGCAASVRK</sequence>
<dbReference type="InParanoid" id="H8N1J3"/>
<dbReference type="RefSeq" id="WP_014394647.1">
    <property type="nucleotide sequence ID" value="NC_017030.1"/>
</dbReference>
<dbReference type="Pfam" id="PF13519">
    <property type="entry name" value="VWA_2"/>
    <property type="match status" value="1"/>
</dbReference>
<dbReference type="PROSITE" id="PS00018">
    <property type="entry name" value="EF_HAND_1"/>
    <property type="match status" value="2"/>
</dbReference>
<dbReference type="GO" id="GO:0000272">
    <property type="term" value="P:polysaccharide catabolic process"/>
    <property type="evidence" value="ECO:0007669"/>
    <property type="project" value="InterPro"/>
</dbReference>
<evidence type="ECO:0000313" key="4">
    <source>
        <dbReference type="Proteomes" id="UP000007587"/>
    </source>
</evidence>
<dbReference type="OrthoDB" id="5380302at2"/>
<evidence type="ECO:0000313" key="3">
    <source>
        <dbReference type="EMBL" id="AFE04296.1"/>
    </source>
</evidence>
<dbReference type="KEGG" id="ccx:COCOR_01801"/>
<feature type="signal peptide" evidence="1">
    <location>
        <begin position="1"/>
        <end position="27"/>
    </location>
</feature>
<dbReference type="Proteomes" id="UP000007587">
    <property type="component" value="Chromosome"/>
</dbReference>
<organism evidence="3 4">
    <name type="scientific">Corallococcus coralloides (strain ATCC 25202 / DSM 2259 / NBRC 100086 / M2)</name>
    <name type="common">Myxococcus coralloides</name>
    <dbReference type="NCBI Taxonomy" id="1144275"/>
    <lineage>
        <taxon>Bacteria</taxon>
        <taxon>Pseudomonadati</taxon>
        <taxon>Myxococcota</taxon>
        <taxon>Myxococcia</taxon>
        <taxon>Myxococcales</taxon>
        <taxon>Cystobacterineae</taxon>
        <taxon>Myxococcaceae</taxon>
        <taxon>Corallococcus</taxon>
    </lineage>
</organism>
<gene>
    <name evidence="3" type="ordered locus">COCOR_01801</name>
</gene>
<dbReference type="HOGENOM" id="CLU_857153_0_0_7"/>
<evidence type="ECO:0000259" key="2">
    <source>
        <dbReference type="Pfam" id="PF13519"/>
    </source>
</evidence>
<dbReference type="eggNOG" id="COG2304">
    <property type="taxonomic scope" value="Bacteria"/>
</dbReference>
<dbReference type="InterPro" id="IPR036465">
    <property type="entry name" value="vWFA_dom_sf"/>
</dbReference>
<dbReference type="SUPFAM" id="SSF63446">
    <property type="entry name" value="Type I dockerin domain"/>
    <property type="match status" value="1"/>
</dbReference>
<reference evidence="4" key="2">
    <citation type="submission" date="2012-03" db="EMBL/GenBank/DDBJ databases">
        <title>Genome sequence of the fruiting myxobacterium Corallococcus coralloides DSM 2259.</title>
        <authorList>
            <person name="Huntley S."/>
            <person name="Zhang Y."/>
            <person name="Treuner-Lange A."/>
            <person name="Sensen C.W."/>
            <person name="Sogaard-Andersen L."/>
        </authorList>
    </citation>
    <scope>NUCLEOTIDE SEQUENCE [LARGE SCALE GENOMIC DNA]</scope>
    <source>
        <strain evidence="4">ATCC 25202 / DSM 2259 / NBRC 100086 / M2</strain>
    </source>
</reference>
<dbReference type="InterPro" id="IPR036439">
    <property type="entry name" value="Dockerin_dom_sf"/>
</dbReference>
<feature type="domain" description="VWFA" evidence="2">
    <location>
        <begin position="33"/>
        <end position="144"/>
    </location>
</feature>
<evidence type="ECO:0000256" key="1">
    <source>
        <dbReference type="SAM" id="SignalP"/>
    </source>
</evidence>
<reference evidence="3 4" key="1">
    <citation type="journal article" date="2012" name="J. Bacteriol.">
        <title>Complete Genome Sequence of the Fruiting Myxobacterium Corallococcus coralloides DSM 2259.</title>
        <authorList>
            <person name="Huntley S."/>
            <person name="Zhang Y."/>
            <person name="Treuner-Lange A."/>
            <person name="Kneip S."/>
            <person name="Sensen C.W."/>
            <person name="Sogaard-Andersen L."/>
        </authorList>
    </citation>
    <scope>NUCLEOTIDE SEQUENCE [LARGE SCALE GENOMIC DNA]</scope>
    <source>
        <strain evidence="4">ATCC 25202 / DSM 2259 / NBRC 100086 / M2</strain>
    </source>
</reference>
<protein>
    <recommendedName>
        <fullName evidence="2">VWFA domain-containing protein</fullName>
    </recommendedName>
</protein>
<dbReference type="SUPFAM" id="SSF53300">
    <property type="entry name" value="vWA-like"/>
    <property type="match status" value="1"/>
</dbReference>
<name>H8N1J3_CORCM</name>
<dbReference type="EMBL" id="CP003389">
    <property type="protein sequence ID" value="AFE04296.1"/>
    <property type="molecule type" value="Genomic_DNA"/>
</dbReference>
<dbReference type="InterPro" id="IPR018247">
    <property type="entry name" value="EF_Hand_1_Ca_BS"/>
</dbReference>
<feature type="chain" id="PRO_5003616421" description="VWFA domain-containing protein" evidence="1">
    <location>
        <begin position="28"/>
        <end position="307"/>
    </location>
</feature>
<dbReference type="Gene3D" id="1.10.1330.10">
    <property type="entry name" value="Dockerin domain"/>
    <property type="match status" value="1"/>
</dbReference>
<dbReference type="InterPro" id="IPR002035">
    <property type="entry name" value="VWF_A"/>
</dbReference>
<dbReference type="STRING" id="1144275.COCOR_01801"/>
<accession>H8N1J3</accession>
<dbReference type="Gene3D" id="3.40.50.410">
    <property type="entry name" value="von Willebrand factor, type A domain"/>
    <property type="match status" value="1"/>
</dbReference>
<keyword evidence="4" id="KW-1185">Reference proteome</keyword>
<keyword evidence="1" id="KW-0732">Signal</keyword>
<dbReference type="AlphaFoldDB" id="H8N1J3"/>
<proteinExistence type="predicted"/>